<dbReference type="InterPro" id="IPR051205">
    <property type="entry name" value="UbiH/COQ6_monooxygenase"/>
</dbReference>
<keyword evidence="7" id="KW-0503">Monooxygenase</keyword>
<dbReference type="AlphaFoldDB" id="A0A318KIS0"/>
<dbReference type="EMBL" id="QJKI01000025">
    <property type="protein sequence ID" value="PXX75801.1"/>
    <property type="molecule type" value="Genomic_DNA"/>
</dbReference>
<evidence type="ECO:0000256" key="7">
    <source>
        <dbReference type="ARBA" id="ARBA00023033"/>
    </source>
</evidence>
<dbReference type="NCBIfam" id="TIGR01988">
    <property type="entry name" value="Ubi-OHases"/>
    <property type="match status" value="1"/>
</dbReference>
<keyword evidence="5" id="KW-0274">FAD</keyword>
<dbReference type="InterPro" id="IPR036188">
    <property type="entry name" value="FAD/NAD-bd_sf"/>
</dbReference>
<name>A0A318KIS0_9NEIS</name>
<gene>
    <name evidence="9" type="ORF">DFR34_12538</name>
</gene>
<evidence type="ECO:0000256" key="6">
    <source>
        <dbReference type="ARBA" id="ARBA00023002"/>
    </source>
</evidence>
<dbReference type="PANTHER" id="PTHR43876:SF25">
    <property type="entry name" value="MONOOXYGENASE NMA2164"/>
    <property type="match status" value="1"/>
</dbReference>
<evidence type="ECO:0000256" key="4">
    <source>
        <dbReference type="ARBA" id="ARBA00022630"/>
    </source>
</evidence>
<dbReference type="Pfam" id="PF01494">
    <property type="entry name" value="FAD_binding_3"/>
    <property type="match status" value="1"/>
</dbReference>
<dbReference type="GO" id="GO:0004497">
    <property type="term" value="F:monooxygenase activity"/>
    <property type="evidence" value="ECO:0007669"/>
    <property type="project" value="UniProtKB-KW"/>
</dbReference>
<evidence type="ECO:0000256" key="2">
    <source>
        <dbReference type="ARBA" id="ARBA00004749"/>
    </source>
</evidence>
<evidence type="ECO:0000256" key="1">
    <source>
        <dbReference type="ARBA" id="ARBA00001974"/>
    </source>
</evidence>
<protein>
    <submittedName>
        <fullName evidence="9">Ubiquinone biosynthesis UbiH/UbiF/VisC/COQ6 family hydroxylase</fullName>
    </submittedName>
</protein>
<organism evidence="9 10">
    <name type="scientific">Rivihabitans pingtungensis</name>
    <dbReference type="NCBI Taxonomy" id="1054498"/>
    <lineage>
        <taxon>Bacteria</taxon>
        <taxon>Pseudomonadati</taxon>
        <taxon>Pseudomonadota</taxon>
        <taxon>Betaproteobacteria</taxon>
        <taxon>Neisseriales</taxon>
        <taxon>Aquaspirillaceae</taxon>
        <taxon>Rivihabitans</taxon>
    </lineage>
</organism>
<comment type="similarity">
    <text evidence="3">Belongs to the UbiH/COQ6 family.</text>
</comment>
<dbReference type="Gene3D" id="3.50.50.60">
    <property type="entry name" value="FAD/NAD(P)-binding domain"/>
    <property type="match status" value="2"/>
</dbReference>
<accession>A0A318KIS0</accession>
<evidence type="ECO:0000256" key="5">
    <source>
        <dbReference type="ARBA" id="ARBA00022827"/>
    </source>
</evidence>
<dbReference type="SUPFAM" id="SSF51905">
    <property type="entry name" value="FAD/NAD(P)-binding domain"/>
    <property type="match status" value="1"/>
</dbReference>
<dbReference type="InterPro" id="IPR002938">
    <property type="entry name" value="FAD-bd"/>
</dbReference>
<comment type="pathway">
    <text evidence="2">Cofactor biosynthesis; ubiquinone biosynthesis.</text>
</comment>
<evidence type="ECO:0000256" key="3">
    <source>
        <dbReference type="ARBA" id="ARBA00005349"/>
    </source>
</evidence>
<proteinExistence type="inferred from homology"/>
<comment type="caution">
    <text evidence="9">The sequence shown here is derived from an EMBL/GenBank/DDBJ whole genome shotgun (WGS) entry which is preliminary data.</text>
</comment>
<keyword evidence="6" id="KW-0560">Oxidoreductase</keyword>
<keyword evidence="9" id="KW-0830">Ubiquinone</keyword>
<evidence type="ECO:0000259" key="8">
    <source>
        <dbReference type="Pfam" id="PF01494"/>
    </source>
</evidence>
<comment type="cofactor">
    <cofactor evidence="1">
        <name>FAD</name>
        <dbReference type="ChEBI" id="CHEBI:57692"/>
    </cofactor>
</comment>
<dbReference type="UniPathway" id="UPA00232"/>
<dbReference type="NCBIfam" id="NF006593">
    <property type="entry name" value="PRK09126.1"/>
    <property type="match status" value="1"/>
</dbReference>
<dbReference type="GO" id="GO:0006744">
    <property type="term" value="P:ubiquinone biosynthetic process"/>
    <property type="evidence" value="ECO:0007669"/>
    <property type="project" value="UniProtKB-UniPathway"/>
</dbReference>
<dbReference type="RefSeq" id="WP_110391836.1">
    <property type="nucleotide sequence ID" value="NZ_QJKI01000025.1"/>
</dbReference>
<reference evidence="9 10" key="1">
    <citation type="submission" date="2018-05" db="EMBL/GenBank/DDBJ databases">
        <title>Genomic Encyclopedia of Type Strains, Phase IV (KMG-IV): sequencing the most valuable type-strain genomes for metagenomic binning, comparative biology and taxonomic classification.</title>
        <authorList>
            <person name="Goeker M."/>
        </authorList>
    </citation>
    <scope>NUCLEOTIDE SEQUENCE [LARGE SCALE GENOMIC DNA]</scope>
    <source>
        <strain evidence="9 10">DSM 29661</strain>
    </source>
</reference>
<dbReference type="Proteomes" id="UP000247555">
    <property type="component" value="Unassembled WGS sequence"/>
</dbReference>
<dbReference type="GO" id="GO:0071949">
    <property type="term" value="F:FAD binding"/>
    <property type="evidence" value="ECO:0007669"/>
    <property type="project" value="InterPro"/>
</dbReference>
<keyword evidence="4" id="KW-0285">Flavoprotein</keyword>
<sequence length="421" mass="44626">MSISFSSDVIIVGAGPAGLALACALADAGIRSLVLEQQPAAALAQPPEDGRDIALTHRARRIMSELGVWQHLPADDIAPLRQARVSNGDSPRGLVFDGQADGHEQLGWLVPNHRIRAACHAGAMARGEAIQLIGEARVTALTRSAQAATVTLADGRQFSAPLVVAADSRFSSVRRMAGIGARSLDFGRTAIVCRMAHAQPHDGAAHECFLHGHTLAILPMAGQQSSAVWTVKSDGADALMALDDAGFAQAVEQAFGSRLGTMRQAGARHAYPLVAVYAERFWGPRFALVGDAAVGMHPVTAHGYNFGLYGVETLAKQLAKARKAGRDLGEARGLAAYAREHQRVTLPIYLGTNVVVKLFTDDRAPAKALREAVVGLSNLLPPVRAAVTRQLTGRPAHGLWRALDALPLPPLPKLPLPRWLA</sequence>
<dbReference type="GO" id="GO:0016705">
    <property type="term" value="F:oxidoreductase activity, acting on paired donors, with incorporation or reduction of molecular oxygen"/>
    <property type="evidence" value="ECO:0007669"/>
    <property type="project" value="InterPro"/>
</dbReference>
<feature type="domain" description="FAD-binding" evidence="8">
    <location>
        <begin position="7"/>
        <end position="342"/>
    </location>
</feature>
<keyword evidence="10" id="KW-1185">Reference proteome</keyword>
<dbReference type="PRINTS" id="PR00420">
    <property type="entry name" value="RNGMNOXGNASE"/>
</dbReference>
<evidence type="ECO:0000313" key="10">
    <source>
        <dbReference type="Proteomes" id="UP000247555"/>
    </source>
</evidence>
<dbReference type="OrthoDB" id="9769565at2"/>
<dbReference type="PANTHER" id="PTHR43876">
    <property type="entry name" value="UBIQUINONE BIOSYNTHESIS MONOOXYGENASE COQ6, MITOCHONDRIAL"/>
    <property type="match status" value="1"/>
</dbReference>
<evidence type="ECO:0000313" key="9">
    <source>
        <dbReference type="EMBL" id="PXX75801.1"/>
    </source>
</evidence>
<dbReference type="InterPro" id="IPR010971">
    <property type="entry name" value="UbiH/COQ6"/>
</dbReference>